<feature type="region of interest" description="Disordered" evidence="8">
    <location>
        <begin position="1"/>
        <end position="37"/>
    </location>
</feature>
<feature type="repeat" description="WD" evidence="7">
    <location>
        <begin position="1003"/>
        <end position="1044"/>
    </location>
</feature>
<dbReference type="InterPro" id="IPR035994">
    <property type="entry name" value="Nucleoside_phosphorylase_sf"/>
</dbReference>
<dbReference type="SUPFAM" id="SSF50978">
    <property type="entry name" value="WD40 repeat-like"/>
    <property type="match status" value="1"/>
</dbReference>
<dbReference type="PANTHER" id="PTHR22847:SF637">
    <property type="entry name" value="WD REPEAT DOMAIN 5B"/>
    <property type="match status" value="1"/>
</dbReference>
<dbReference type="InterPro" id="IPR015943">
    <property type="entry name" value="WD40/YVTN_repeat-like_dom_sf"/>
</dbReference>
<reference evidence="10" key="1">
    <citation type="journal article" date="2023" name="Mol. Phylogenet. Evol.">
        <title>Genome-scale phylogeny and comparative genomics of the fungal order Sordariales.</title>
        <authorList>
            <person name="Hensen N."/>
            <person name="Bonometti L."/>
            <person name="Westerberg I."/>
            <person name="Brannstrom I.O."/>
            <person name="Guillou S."/>
            <person name="Cros-Aarteil S."/>
            <person name="Calhoun S."/>
            <person name="Haridas S."/>
            <person name="Kuo A."/>
            <person name="Mondo S."/>
            <person name="Pangilinan J."/>
            <person name="Riley R."/>
            <person name="LaButti K."/>
            <person name="Andreopoulos B."/>
            <person name="Lipzen A."/>
            <person name="Chen C."/>
            <person name="Yan M."/>
            <person name="Daum C."/>
            <person name="Ng V."/>
            <person name="Clum A."/>
            <person name="Steindorff A."/>
            <person name="Ohm R.A."/>
            <person name="Martin F."/>
            <person name="Silar P."/>
            <person name="Natvig D.O."/>
            <person name="Lalanne C."/>
            <person name="Gautier V."/>
            <person name="Ament-Velasquez S.L."/>
            <person name="Kruys A."/>
            <person name="Hutchinson M.I."/>
            <person name="Powell A.J."/>
            <person name="Barry K."/>
            <person name="Miller A.N."/>
            <person name="Grigoriev I.V."/>
            <person name="Debuchy R."/>
            <person name="Gladieux P."/>
            <person name="Hiltunen Thoren M."/>
            <person name="Johannesson H."/>
        </authorList>
    </citation>
    <scope>NUCLEOTIDE SEQUENCE</scope>
    <source>
        <strain evidence="10">CBS 359.72</strain>
    </source>
</reference>
<evidence type="ECO:0000256" key="4">
    <source>
        <dbReference type="ARBA" id="ARBA00038415"/>
    </source>
</evidence>
<evidence type="ECO:0000313" key="10">
    <source>
        <dbReference type="EMBL" id="KAK4247891.1"/>
    </source>
</evidence>
<feature type="repeat" description="WD" evidence="7">
    <location>
        <begin position="1129"/>
        <end position="1169"/>
    </location>
</feature>
<evidence type="ECO:0000259" key="9">
    <source>
        <dbReference type="PROSITE" id="PS50837"/>
    </source>
</evidence>
<keyword evidence="1 7" id="KW-0853">WD repeat</keyword>
<feature type="repeat" description="WD" evidence="7">
    <location>
        <begin position="1087"/>
        <end position="1128"/>
    </location>
</feature>
<dbReference type="InterPro" id="IPR056884">
    <property type="entry name" value="NPHP3-like_N"/>
</dbReference>
<evidence type="ECO:0000313" key="11">
    <source>
        <dbReference type="Proteomes" id="UP001303647"/>
    </source>
</evidence>
<keyword evidence="11" id="KW-1185">Reference proteome</keyword>
<feature type="repeat" description="WD" evidence="7">
    <location>
        <begin position="1263"/>
        <end position="1299"/>
    </location>
</feature>
<dbReference type="GO" id="GO:1990234">
    <property type="term" value="C:transferase complex"/>
    <property type="evidence" value="ECO:0007669"/>
    <property type="project" value="UniProtKB-ARBA"/>
</dbReference>
<gene>
    <name evidence="10" type="ORF">C7999DRAFT_31702</name>
</gene>
<evidence type="ECO:0000256" key="1">
    <source>
        <dbReference type="ARBA" id="ARBA00022574"/>
    </source>
</evidence>
<feature type="repeat" description="WD" evidence="7">
    <location>
        <begin position="1045"/>
        <end position="1086"/>
    </location>
</feature>
<evidence type="ECO:0000256" key="2">
    <source>
        <dbReference type="ARBA" id="ARBA00022737"/>
    </source>
</evidence>
<dbReference type="PROSITE" id="PS50837">
    <property type="entry name" value="NACHT"/>
    <property type="match status" value="1"/>
</dbReference>
<dbReference type="Pfam" id="PF24883">
    <property type="entry name" value="NPHP3_N"/>
    <property type="match status" value="1"/>
</dbReference>
<dbReference type="GO" id="GO:0005634">
    <property type="term" value="C:nucleus"/>
    <property type="evidence" value="ECO:0007669"/>
    <property type="project" value="TreeGrafter"/>
</dbReference>
<dbReference type="SUPFAM" id="SSF53167">
    <property type="entry name" value="Purine and uridine phosphorylases"/>
    <property type="match status" value="1"/>
</dbReference>
<protein>
    <recommendedName>
        <fullName evidence="5">Mitochondrial division protein 1</fullName>
    </recommendedName>
</protein>
<dbReference type="GO" id="GO:0009116">
    <property type="term" value="P:nucleoside metabolic process"/>
    <property type="evidence" value="ECO:0007669"/>
    <property type="project" value="InterPro"/>
</dbReference>
<dbReference type="InterPro" id="IPR027417">
    <property type="entry name" value="P-loop_NTPase"/>
</dbReference>
<dbReference type="InterPro" id="IPR036322">
    <property type="entry name" value="WD40_repeat_dom_sf"/>
</dbReference>
<proteinExistence type="inferred from homology"/>
<feature type="repeat" description="WD" evidence="7">
    <location>
        <begin position="905"/>
        <end position="946"/>
    </location>
</feature>
<feature type="domain" description="NACHT" evidence="9">
    <location>
        <begin position="414"/>
        <end position="634"/>
    </location>
</feature>
<dbReference type="InterPro" id="IPR001680">
    <property type="entry name" value="WD40_rpt"/>
</dbReference>
<dbReference type="InterPro" id="IPR000845">
    <property type="entry name" value="Nucleoside_phosphorylase_d"/>
</dbReference>
<dbReference type="PRINTS" id="PR00320">
    <property type="entry name" value="GPROTEINBRPT"/>
</dbReference>
<dbReference type="Gene3D" id="3.40.50.300">
    <property type="entry name" value="P-loop containing nucleotide triphosphate hydrolases"/>
    <property type="match status" value="1"/>
</dbReference>
<dbReference type="SUPFAM" id="SSF52540">
    <property type="entry name" value="P-loop containing nucleoside triphosphate hydrolases"/>
    <property type="match status" value="1"/>
</dbReference>
<dbReference type="GO" id="GO:0003824">
    <property type="term" value="F:catalytic activity"/>
    <property type="evidence" value="ECO:0007669"/>
    <property type="project" value="InterPro"/>
</dbReference>
<dbReference type="InterPro" id="IPR007111">
    <property type="entry name" value="NACHT_NTPase"/>
</dbReference>
<reference evidence="10" key="2">
    <citation type="submission" date="2023-05" db="EMBL/GenBank/DDBJ databases">
        <authorList>
            <consortium name="Lawrence Berkeley National Laboratory"/>
            <person name="Steindorff A."/>
            <person name="Hensen N."/>
            <person name="Bonometti L."/>
            <person name="Westerberg I."/>
            <person name="Brannstrom I.O."/>
            <person name="Guillou S."/>
            <person name="Cros-Aarteil S."/>
            <person name="Calhoun S."/>
            <person name="Haridas S."/>
            <person name="Kuo A."/>
            <person name="Mondo S."/>
            <person name="Pangilinan J."/>
            <person name="Riley R."/>
            <person name="Labutti K."/>
            <person name="Andreopoulos B."/>
            <person name="Lipzen A."/>
            <person name="Chen C."/>
            <person name="Yanf M."/>
            <person name="Daum C."/>
            <person name="Ng V."/>
            <person name="Clum A."/>
            <person name="Ohm R."/>
            <person name="Martin F."/>
            <person name="Silar P."/>
            <person name="Natvig D."/>
            <person name="Lalanne C."/>
            <person name="Gautier V."/>
            <person name="Ament-Velasquez S.L."/>
            <person name="Kruys A."/>
            <person name="Hutchinson M.I."/>
            <person name="Powell A.J."/>
            <person name="Barry K."/>
            <person name="Miller A.N."/>
            <person name="Grigoriev I.V."/>
            <person name="Debuchy R."/>
            <person name="Gladieux P."/>
            <person name="Thoren M.H."/>
            <person name="Johannesson H."/>
        </authorList>
    </citation>
    <scope>NUCLEOTIDE SEQUENCE</scope>
    <source>
        <strain evidence="10">CBS 359.72</strain>
    </source>
</reference>
<dbReference type="InterPro" id="IPR011047">
    <property type="entry name" value="Quinoprotein_ADH-like_sf"/>
</dbReference>
<organism evidence="10 11">
    <name type="scientific">Corynascus novoguineensis</name>
    <dbReference type="NCBI Taxonomy" id="1126955"/>
    <lineage>
        <taxon>Eukaryota</taxon>
        <taxon>Fungi</taxon>
        <taxon>Dikarya</taxon>
        <taxon>Ascomycota</taxon>
        <taxon>Pezizomycotina</taxon>
        <taxon>Sordariomycetes</taxon>
        <taxon>Sordariomycetidae</taxon>
        <taxon>Sordariales</taxon>
        <taxon>Chaetomiaceae</taxon>
        <taxon>Corynascus</taxon>
    </lineage>
</organism>
<dbReference type="PANTHER" id="PTHR22847">
    <property type="entry name" value="WD40 REPEAT PROTEIN"/>
    <property type="match status" value="1"/>
</dbReference>
<sequence>MSEDSSSERPRKRFRPHNSKESAESQKASAHTRDDRGNASVLAVTPLAIPWTTVPTVIHDRPSCREDFQIAIVCALPLEYDAVSLLFDGFWDDDGEQYGRAGGDTNHYTTGRIGKHDVVLALLPNMGKAAAAGVAASFRSSYPNLKVILLVGICGGVPNAGTDELLLGDVVVSTTILQHDFGRLYHDGLVPKDTADDSLGRPNKDIRGFVAIVKTEIGKERVRQSAARHLASCAELGCDEGQLVRRNRLERKRNLEPEAAQSPEIFVGRVASGDAVMKSSEHRDWIAREHNVIAFEMEGAGVWDEVPCIVIKGVCDYADSHKSKVWQPFAAATAAAVAKAMLERYTPTDKRHSTAGNANLDKRNRKCLEDLRATDPQDDKTRIEQSKGGLIVGSYRWILDHPDFLQWWRDKQTPLLWIRGDPGKGKTMLLCGIIDELKAAVPTANISFFFCQATIDRINNATAVLRGLIRMLVTQQPVLISHLRDSYDGFGKERFEGPNSWVALSKIFTSILEDPRLQRAYLIIDALDECTGDPGLLLDLVARKSSKYPSVKWLVSSRNWPSIEKDLDTATQKVRLSLELNEESVSAAVTAYVQFKVEGLAKRNKYDNDTRDTVERYLSANAHGTFLWVALVCQQLANISEWNVQTKLTAFPPELDALYRRMMDQICDSEDADLCKSILAVISVVRRPITLDELSAKEFLLTKARDEIFPSGTEDIHHTIFSRSLQIIWKILRRDIYNLGAPGFSIDKVKPPDPDPLAAVRYSCVYWINHLRDCDPKKNANKDLQDGESIDTFLREKYLHWLEALSLLKAISEGTASMLELERLFEFYETGKEAPLLIDRVRDACRFILYYKLVIENCPLQVYASALIFSPILSITRNQFKNEEPKWIIQKPAIEDNWSACLQTLEGHNESVNSVTWSHDATQLASASVDKTVKIWDSATGQYDKTIKIWDPATGQCVSTLEGHSGAVISVAWSYDATRLASTSEDETVKIWDPATGQCISTLKGHSSWAKSVAWSYDANRLASASDDKTVKIWDPATGHCVSTTEGHSGQVRSVTWSHSATRLASASVDKTVKIWDPMTGQCMSTLEGHSRSISSVAWSYDSTRLASVSVDKTVKIWDPATGHCVLTIEGHRRSISSVAWSYDSTRLALALDKTVKIWDPATGQCMLMLEGHRHSISSVAWSYDATRLASASVDKTVKIWDSATGQCVSTLEGHRRRVSSVAWSHDATRLASASDDKTIKIWDPATGQCVSTLERHSRFFFSSVHSVAWSHDATRLASASSDKTVKIWDPVTGQCMLTLEGHSRFNSA</sequence>
<name>A0AAN7HFM6_9PEZI</name>
<dbReference type="SUPFAM" id="SSF50998">
    <property type="entry name" value="Quinoprotein alcohol dehydrogenase-like"/>
    <property type="match status" value="1"/>
</dbReference>
<feature type="repeat" description="WD" evidence="7">
    <location>
        <begin position="1170"/>
        <end position="1211"/>
    </location>
</feature>
<dbReference type="EMBL" id="MU857646">
    <property type="protein sequence ID" value="KAK4247891.1"/>
    <property type="molecule type" value="Genomic_DNA"/>
</dbReference>
<comment type="similarity">
    <text evidence="4">Belongs to the WD repeat MDV1/CAF4 family.</text>
</comment>
<feature type="repeat" description="WD" evidence="7">
    <location>
        <begin position="1212"/>
        <end position="1253"/>
    </location>
</feature>
<dbReference type="Pfam" id="PF00400">
    <property type="entry name" value="WD40"/>
    <property type="match status" value="9"/>
</dbReference>
<evidence type="ECO:0000256" key="6">
    <source>
        <dbReference type="ARBA" id="ARBA00043913"/>
    </source>
</evidence>
<dbReference type="InterPro" id="IPR020472">
    <property type="entry name" value="WD40_PAC1"/>
</dbReference>
<dbReference type="PROSITE" id="PS50082">
    <property type="entry name" value="WD_REPEATS_2"/>
    <property type="match status" value="9"/>
</dbReference>
<accession>A0AAN7HFM6</accession>
<feature type="repeat" description="WD" evidence="7">
    <location>
        <begin position="961"/>
        <end position="1002"/>
    </location>
</feature>
<comment type="function">
    <text evidence="6">Involved in mitochondrial fission. Acts as an adapter protein required to form mitochondrial fission complexes. Formation of these complexes is required to promote constriction and fission of the mitochondrial compartment at a late step in mitochondrial division.</text>
</comment>
<evidence type="ECO:0000256" key="7">
    <source>
        <dbReference type="PROSITE-ProRule" id="PRU00221"/>
    </source>
</evidence>
<keyword evidence="2" id="KW-0677">Repeat</keyword>
<evidence type="ECO:0000256" key="8">
    <source>
        <dbReference type="SAM" id="MobiDB-lite"/>
    </source>
</evidence>
<dbReference type="Gene3D" id="2.130.10.10">
    <property type="entry name" value="YVTN repeat-like/Quinoprotein amine dehydrogenase"/>
    <property type="match status" value="6"/>
</dbReference>
<dbReference type="CDD" id="cd00200">
    <property type="entry name" value="WD40"/>
    <property type="match status" value="1"/>
</dbReference>
<dbReference type="PROSITE" id="PS50294">
    <property type="entry name" value="WD_REPEATS_REGION"/>
    <property type="match status" value="9"/>
</dbReference>
<dbReference type="Gene3D" id="3.40.50.1580">
    <property type="entry name" value="Nucleoside phosphorylase domain"/>
    <property type="match status" value="1"/>
</dbReference>
<dbReference type="Pfam" id="PF01048">
    <property type="entry name" value="PNP_UDP_1"/>
    <property type="match status" value="1"/>
</dbReference>
<evidence type="ECO:0000256" key="5">
    <source>
        <dbReference type="ARBA" id="ARBA00039789"/>
    </source>
</evidence>
<evidence type="ECO:0000256" key="3">
    <source>
        <dbReference type="ARBA" id="ARBA00023054"/>
    </source>
</evidence>
<keyword evidence="3" id="KW-0175">Coiled coil</keyword>
<dbReference type="SMART" id="SM00320">
    <property type="entry name" value="WD40"/>
    <property type="match status" value="9"/>
</dbReference>
<dbReference type="Proteomes" id="UP001303647">
    <property type="component" value="Unassembled WGS sequence"/>
</dbReference>
<comment type="caution">
    <text evidence="10">The sequence shown here is derived from an EMBL/GenBank/DDBJ whole genome shotgun (WGS) entry which is preliminary data.</text>
</comment>